<dbReference type="SUPFAM" id="SSF52317">
    <property type="entry name" value="Class I glutamine amidotransferase-like"/>
    <property type="match status" value="1"/>
</dbReference>
<feature type="site" description="Increases nucleophilicity of active site Cys" evidence="8">
    <location>
        <position position="460"/>
    </location>
</feature>
<dbReference type="CDD" id="cd05388">
    <property type="entry name" value="CobB_N"/>
    <property type="match status" value="1"/>
</dbReference>
<sequence>MQQKDMDFSRILISALRGGAGKTILSIGITAAWKTLGKNVTPFKKGPDYIDAGWLALAAGRPCHNLDTFLIDTKHILQSFLRHSGNNDIAVIEGNRGLYDGIDIQGSTSTAELAKLLQAPVVLCIDCTKSTRTMAAAVLGCMQFDPGVDIKGVILNRVAGSRHEQILRTSIEHHCNLPVLGAVPKLGKQNFPERHMGLIPTQEHAWAQESIDAAAQLAVKYLDLDALAEIARQAPNLGSEASGLKTEAGIQYPVTPLKRDLHFAPTGSQHSAPRIGIIKDSAFQFYYPENIEALVDAGAKTVFISPLTRDTIPTVDALYIGGGFPETHAEQLSANVTFRAQLKLLAQDGLPIYAECGGLMYLGEELVLDEKSYPMAGVLPVVFGFSKKPQGHGYTIVVVKEKNPYFEVGAELRGHEFHYSRVLQWRGAAKDLVFGMKRGTGFIDNKDGVRYKNVLATYTHLHALGSPAWAESMVRNALSYKNKIVGTIL</sequence>
<name>A0A8J6TTM4_9BACT</name>
<dbReference type="UniPathway" id="UPA00148">
    <property type="reaction ID" value="UER00231"/>
</dbReference>
<dbReference type="InterPro" id="IPR004484">
    <property type="entry name" value="CbiA/CobB_synth"/>
</dbReference>
<gene>
    <name evidence="8" type="primary">cbiA</name>
    <name evidence="11" type="ORF">H8D96_12060</name>
</gene>
<evidence type="ECO:0000256" key="2">
    <source>
        <dbReference type="ARBA" id="ARBA00022573"/>
    </source>
</evidence>
<proteinExistence type="inferred from homology"/>
<dbReference type="GO" id="GO:0009236">
    <property type="term" value="P:cobalamin biosynthetic process"/>
    <property type="evidence" value="ECO:0007669"/>
    <property type="project" value="UniProtKB-UniRule"/>
</dbReference>
<dbReference type="InterPro" id="IPR011698">
    <property type="entry name" value="GATase_3"/>
</dbReference>
<feature type="active site" description="Nucleophile" evidence="8">
    <location>
        <position position="356"/>
    </location>
</feature>
<dbReference type="InterPro" id="IPR027417">
    <property type="entry name" value="P-loop_NTPase"/>
</dbReference>
<evidence type="ECO:0000256" key="5">
    <source>
        <dbReference type="ARBA" id="ARBA00022840"/>
    </source>
</evidence>
<dbReference type="PANTHER" id="PTHR43873">
    <property type="entry name" value="COBYRINATE A,C-DIAMIDE SYNTHASE"/>
    <property type="match status" value="1"/>
</dbReference>
<keyword evidence="6 8" id="KW-0460">Magnesium</keyword>
<feature type="domain" description="CobQ/CobB/MinD/ParA nucleotide binding" evidence="9">
    <location>
        <begin position="11"/>
        <end position="186"/>
    </location>
</feature>
<evidence type="ECO:0000313" key="11">
    <source>
        <dbReference type="EMBL" id="MBC8432637.1"/>
    </source>
</evidence>
<dbReference type="InterPro" id="IPR002586">
    <property type="entry name" value="CobQ/CobB/MinD/ParA_Nub-bd_dom"/>
</dbReference>
<evidence type="ECO:0000259" key="10">
    <source>
        <dbReference type="Pfam" id="PF07685"/>
    </source>
</evidence>
<dbReference type="PANTHER" id="PTHR43873:SF1">
    <property type="entry name" value="COBYRINATE A,C-DIAMIDE SYNTHASE"/>
    <property type="match status" value="1"/>
</dbReference>
<feature type="domain" description="CobB/CobQ-like glutamine amidotransferase" evidence="10">
    <location>
        <begin position="274"/>
        <end position="466"/>
    </location>
</feature>
<dbReference type="HAMAP" id="MF_00027">
    <property type="entry name" value="CobB_CbiA"/>
    <property type="match status" value="1"/>
</dbReference>
<dbReference type="AlphaFoldDB" id="A0A8J6TTM4"/>
<evidence type="ECO:0000256" key="8">
    <source>
        <dbReference type="HAMAP-Rule" id="MF_00027"/>
    </source>
</evidence>
<evidence type="ECO:0000256" key="6">
    <source>
        <dbReference type="ARBA" id="ARBA00022842"/>
    </source>
</evidence>
<dbReference type="Gene3D" id="3.40.50.300">
    <property type="entry name" value="P-loop containing nucleotide triphosphate hydrolases"/>
    <property type="match status" value="1"/>
</dbReference>
<dbReference type="InterPro" id="IPR029062">
    <property type="entry name" value="Class_I_gatase-like"/>
</dbReference>
<comment type="cofactor">
    <cofactor evidence="1 8">
        <name>Mg(2+)</name>
        <dbReference type="ChEBI" id="CHEBI:18420"/>
    </cofactor>
</comment>
<dbReference type="PROSITE" id="PS51274">
    <property type="entry name" value="GATASE_COBBQ"/>
    <property type="match status" value="1"/>
</dbReference>
<keyword evidence="2 8" id="KW-0169">Cobalamin biosynthesis</keyword>
<keyword evidence="3 8" id="KW-0436">Ligase</keyword>
<evidence type="ECO:0000256" key="1">
    <source>
        <dbReference type="ARBA" id="ARBA00001946"/>
    </source>
</evidence>
<organism evidence="11 12">
    <name type="scientific">Candidatus Desulfatibia vada</name>
    <dbReference type="NCBI Taxonomy" id="2841696"/>
    <lineage>
        <taxon>Bacteria</taxon>
        <taxon>Pseudomonadati</taxon>
        <taxon>Thermodesulfobacteriota</taxon>
        <taxon>Desulfobacteria</taxon>
        <taxon>Desulfobacterales</taxon>
        <taxon>Desulfobacterales incertae sedis</taxon>
        <taxon>Candidatus Desulfatibia</taxon>
    </lineage>
</organism>
<evidence type="ECO:0000259" key="9">
    <source>
        <dbReference type="Pfam" id="PF01656"/>
    </source>
</evidence>
<dbReference type="EC" id="6.3.5.11" evidence="8"/>
<comment type="function">
    <text evidence="8">Catalyzes the ATP-dependent amidation of the two carboxylate groups at positions a and c of cobyrinate, using either L-glutamine or ammonia as the nitrogen source.</text>
</comment>
<dbReference type="NCBIfam" id="NF002204">
    <property type="entry name" value="PRK01077.1"/>
    <property type="match status" value="1"/>
</dbReference>
<dbReference type="GO" id="GO:0042242">
    <property type="term" value="F:cobyrinic acid a,c-diamide synthase activity"/>
    <property type="evidence" value="ECO:0007669"/>
    <property type="project" value="UniProtKB-UniRule"/>
</dbReference>
<evidence type="ECO:0000256" key="4">
    <source>
        <dbReference type="ARBA" id="ARBA00022741"/>
    </source>
</evidence>
<comment type="domain">
    <text evidence="8">Comprises of two domains. The C-terminal domain contains the binding site for glutamine and catalyzes the hydrolysis of this substrate to glutamate and ammonia. The N-terminal domain is anticipated to bind ATP and cobyrinate and catalyzes the ultimate synthesis of the diamide product. The ammonia produced via the glutaminase domain is probably translocated to the adjacent domain via a molecular tunnel, where it reacts with an activated intermediate.</text>
</comment>
<keyword evidence="7 8" id="KW-0315">Glutamine amidotransferase</keyword>
<accession>A0A8J6TTM4</accession>
<dbReference type="Pfam" id="PF01656">
    <property type="entry name" value="CbiA"/>
    <property type="match status" value="1"/>
</dbReference>
<dbReference type="EMBL" id="JACNIG010000239">
    <property type="protein sequence ID" value="MBC8432637.1"/>
    <property type="molecule type" value="Genomic_DNA"/>
</dbReference>
<comment type="catalytic activity">
    <reaction evidence="8">
        <text>cob(II)yrinate + 2 L-glutamine + 2 ATP + 2 H2O = cob(II)yrinate a,c diamide + 2 L-glutamate + 2 ADP + 2 phosphate + 2 H(+)</text>
        <dbReference type="Rhea" id="RHEA:26289"/>
        <dbReference type="ChEBI" id="CHEBI:15377"/>
        <dbReference type="ChEBI" id="CHEBI:15378"/>
        <dbReference type="ChEBI" id="CHEBI:29985"/>
        <dbReference type="ChEBI" id="CHEBI:30616"/>
        <dbReference type="ChEBI" id="CHEBI:43474"/>
        <dbReference type="ChEBI" id="CHEBI:58359"/>
        <dbReference type="ChEBI" id="CHEBI:58537"/>
        <dbReference type="ChEBI" id="CHEBI:58894"/>
        <dbReference type="ChEBI" id="CHEBI:456216"/>
        <dbReference type="EC" id="6.3.5.11"/>
    </reaction>
</comment>
<reference evidence="11 12" key="1">
    <citation type="submission" date="2020-08" db="EMBL/GenBank/DDBJ databases">
        <title>Bridging the membrane lipid divide: bacteria of the FCB group superphylum have the potential to synthesize archaeal ether lipids.</title>
        <authorList>
            <person name="Villanueva L."/>
            <person name="Von Meijenfeldt F.A.B."/>
            <person name="Westbye A.B."/>
            <person name="Yadav S."/>
            <person name="Hopmans E.C."/>
            <person name="Dutilh B.E."/>
            <person name="Sinninghe Damste J.S."/>
        </authorList>
    </citation>
    <scope>NUCLEOTIDE SEQUENCE [LARGE SCALE GENOMIC DNA]</scope>
    <source>
        <strain evidence="11">NIOZ-UU17</strain>
    </source>
</reference>
<dbReference type="NCBIfam" id="TIGR00379">
    <property type="entry name" value="cobB"/>
    <property type="match status" value="1"/>
</dbReference>
<comment type="miscellaneous">
    <text evidence="8">The a and c carboxylates of cobyrinate are activated for nucleophilic attack via formation of a phosphorylated intermediate by ATP. CbiA catalyzes first the amidation of the c-carboxylate, and then that of the a-carboxylate.</text>
</comment>
<dbReference type="Gene3D" id="3.40.50.880">
    <property type="match status" value="1"/>
</dbReference>
<evidence type="ECO:0000256" key="3">
    <source>
        <dbReference type="ARBA" id="ARBA00022598"/>
    </source>
</evidence>
<keyword evidence="4 8" id="KW-0547">Nucleotide-binding</keyword>
<dbReference type="SUPFAM" id="SSF52540">
    <property type="entry name" value="P-loop containing nucleoside triphosphate hydrolases"/>
    <property type="match status" value="1"/>
</dbReference>
<comment type="caution">
    <text evidence="11">The sequence shown here is derived from an EMBL/GenBank/DDBJ whole genome shotgun (WGS) entry which is preliminary data.</text>
</comment>
<evidence type="ECO:0000313" key="12">
    <source>
        <dbReference type="Proteomes" id="UP000605201"/>
    </source>
</evidence>
<protein>
    <recommendedName>
        <fullName evidence="8">Cobyrinate a,c-diamide synthase</fullName>
        <ecNumber evidence="8">6.3.5.11</ecNumber>
    </recommendedName>
    <alternativeName>
        <fullName evidence="8">Cobyrinic acid a,c-diamide synthetase</fullName>
    </alternativeName>
</protein>
<comment type="similarity">
    <text evidence="8">Belongs to the CobB/CbiA family.</text>
</comment>
<comment type="pathway">
    <text evidence="8">Cofactor biosynthesis; adenosylcobalamin biosynthesis; cob(II)yrinate a,c-diamide from sirohydrochlorin (anaerobic route): step 10/10.</text>
</comment>
<dbReference type="CDD" id="cd03130">
    <property type="entry name" value="GATase1_CobB"/>
    <property type="match status" value="1"/>
</dbReference>
<evidence type="ECO:0000256" key="7">
    <source>
        <dbReference type="ARBA" id="ARBA00022962"/>
    </source>
</evidence>
<dbReference type="Proteomes" id="UP000605201">
    <property type="component" value="Unassembled WGS sequence"/>
</dbReference>
<keyword evidence="5 8" id="KW-0067">ATP-binding</keyword>
<dbReference type="Pfam" id="PF07685">
    <property type="entry name" value="GATase_3"/>
    <property type="match status" value="1"/>
</dbReference>
<dbReference type="GO" id="GO:0005524">
    <property type="term" value="F:ATP binding"/>
    <property type="evidence" value="ECO:0007669"/>
    <property type="project" value="UniProtKB-UniRule"/>
</dbReference>